<feature type="transmembrane region" description="Helical" evidence="1">
    <location>
        <begin position="100"/>
        <end position="118"/>
    </location>
</feature>
<dbReference type="RefSeq" id="WP_235223616.1">
    <property type="nucleotide sequence ID" value="NZ_JAKGAQ010000001.1"/>
</dbReference>
<sequence>MTFNEAVATHAPAWVGIWLNIMLLGAIVLPLALFIWKSTRWTAVFTLIAGVVGVAGVMALYQQFGYVKLLGLPHIIVWSPLVIYLIHMLQSEELDRAPQIIIGIAIAAISTSLVFDYVDVLRYIAGERTPLAMPAA</sequence>
<gene>
    <name evidence="2" type="ORF">L0664_00260</name>
</gene>
<dbReference type="EMBL" id="JAKGAQ010000001">
    <property type="protein sequence ID" value="MCF2869482.1"/>
    <property type="molecule type" value="Genomic_DNA"/>
</dbReference>
<keyword evidence="1" id="KW-0472">Membrane</keyword>
<dbReference type="Proteomes" id="UP001200557">
    <property type="component" value="Unassembled WGS sequence"/>
</dbReference>
<name>A0ABS9CRW7_9RHOB</name>
<feature type="transmembrane region" description="Helical" evidence="1">
    <location>
        <begin position="43"/>
        <end position="64"/>
    </location>
</feature>
<feature type="transmembrane region" description="Helical" evidence="1">
    <location>
        <begin position="12"/>
        <end position="36"/>
    </location>
</feature>
<accession>A0ABS9CRW7</accession>
<comment type="caution">
    <text evidence="2">The sequence shown here is derived from an EMBL/GenBank/DDBJ whole genome shotgun (WGS) entry which is preliminary data.</text>
</comment>
<evidence type="ECO:0000313" key="3">
    <source>
        <dbReference type="Proteomes" id="UP001200557"/>
    </source>
</evidence>
<organism evidence="2 3">
    <name type="scientific">Octadecabacter dasysiphoniae</name>
    <dbReference type="NCBI Taxonomy" id="2909341"/>
    <lineage>
        <taxon>Bacteria</taxon>
        <taxon>Pseudomonadati</taxon>
        <taxon>Pseudomonadota</taxon>
        <taxon>Alphaproteobacteria</taxon>
        <taxon>Rhodobacterales</taxon>
        <taxon>Roseobacteraceae</taxon>
        <taxon>Octadecabacter</taxon>
    </lineage>
</organism>
<feature type="transmembrane region" description="Helical" evidence="1">
    <location>
        <begin position="70"/>
        <end position="88"/>
    </location>
</feature>
<keyword evidence="1" id="KW-0812">Transmembrane</keyword>
<keyword evidence="3" id="KW-1185">Reference proteome</keyword>
<evidence type="ECO:0000256" key="1">
    <source>
        <dbReference type="SAM" id="Phobius"/>
    </source>
</evidence>
<evidence type="ECO:0000313" key="2">
    <source>
        <dbReference type="EMBL" id="MCF2869482.1"/>
    </source>
</evidence>
<keyword evidence="1" id="KW-1133">Transmembrane helix</keyword>
<protein>
    <recommendedName>
        <fullName evidence="4">Transmembrane protein</fullName>
    </recommendedName>
</protein>
<reference evidence="2 3" key="1">
    <citation type="submission" date="2022-01" db="EMBL/GenBank/DDBJ databases">
        <title>Octadecabacter sp. nov., isolated from a marine alga.</title>
        <authorList>
            <person name="Jin M.S."/>
            <person name="Kim H.M."/>
            <person name="Han D.M."/>
            <person name="Jung J.J."/>
            <person name="Jeon C.O."/>
        </authorList>
    </citation>
    <scope>NUCLEOTIDE SEQUENCE [LARGE SCALE GENOMIC DNA]</scope>
    <source>
        <strain evidence="2 3">G9-8</strain>
    </source>
</reference>
<evidence type="ECO:0008006" key="4">
    <source>
        <dbReference type="Google" id="ProtNLM"/>
    </source>
</evidence>
<proteinExistence type="predicted"/>